<evidence type="ECO:0000256" key="4">
    <source>
        <dbReference type="ARBA" id="ARBA00022829"/>
    </source>
</evidence>
<feature type="domain" description="Core-binding (CB)" evidence="11">
    <location>
        <begin position="14"/>
        <end position="100"/>
    </location>
</feature>
<evidence type="ECO:0000256" key="1">
    <source>
        <dbReference type="ARBA" id="ARBA00004496"/>
    </source>
</evidence>
<keyword evidence="6 9" id="KW-0238">DNA-binding</keyword>
<dbReference type="InterPro" id="IPR013762">
    <property type="entry name" value="Integrase-like_cat_sf"/>
</dbReference>
<evidence type="ECO:0000259" key="10">
    <source>
        <dbReference type="PROSITE" id="PS51898"/>
    </source>
</evidence>
<protein>
    <recommendedName>
        <fullName evidence="9">Tyrosine recombinase XerC</fullName>
    </recommendedName>
</protein>
<comment type="function">
    <text evidence="9">Site-specific tyrosine recombinase, which acts by catalyzing the cutting and rejoining of the recombining DNA molecules. The XerC-XerD complex is essential to convert dimers of the bacterial chromosome into monomers to permit their segregation at cell division. It also contributes to the segregational stability of plasmids.</text>
</comment>
<keyword evidence="7 9" id="KW-0233">DNA recombination</keyword>
<dbReference type="Gene3D" id="1.10.443.10">
    <property type="entry name" value="Intergrase catalytic core"/>
    <property type="match status" value="1"/>
</dbReference>
<proteinExistence type="inferred from homology"/>
<dbReference type="SUPFAM" id="SSF56349">
    <property type="entry name" value="DNA breaking-rejoining enzymes"/>
    <property type="match status" value="1"/>
</dbReference>
<evidence type="ECO:0000256" key="9">
    <source>
        <dbReference type="HAMAP-Rule" id="MF_01808"/>
    </source>
</evidence>
<dbReference type="InterPro" id="IPR004107">
    <property type="entry name" value="Integrase_SAM-like_N"/>
</dbReference>
<dbReference type="Pfam" id="PF00589">
    <property type="entry name" value="Phage_integrase"/>
    <property type="match status" value="1"/>
</dbReference>
<feature type="active site" description="O-(3'-phospho-DNA)-tyrosine intermediate" evidence="9">
    <location>
        <position position="292"/>
    </location>
</feature>
<comment type="subunit">
    <text evidence="9">Forms a cyclic heterotetrameric complex composed of two molecules of XerC and two molecules of XerD.</text>
</comment>
<evidence type="ECO:0000256" key="7">
    <source>
        <dbReference type="ARBA" id="ARBA00023172"/>
    </source>
</evidence>
<dbReference type="GO" id="GO:0007059">
    <property type="term" value="P:chromosome segregation"/>
    <property type="evidence" value="ECO:0007669"/>
    <property type="project" value="UniProtKB-UniRule"/>
</dbReference>
<evidence type="ECO:0000256" key="3">
    <source>
        <dbReference type="ARBA" id="ARBA00022618"/>
    </source>
</evidence>
<dbReference type="RefSeq" id="WP_100705802.1">
    <property type="nucleotide sequence ID" value="NZ_NPDL01000015.1"/>
</dbReference>
<feature type="active site" evidence="9">
    <location>
        <position position="283"/>
    </location>
</feature>
<feature type="active site" evidence="9">
    <location>
        <position position="257"/>
    </location>
</feature>
<dbReference type="Pfam" id="PF02899">
    <property type="entry name" value="Phage_int_SAM_1"/>
    <property type="match status" value="1"/>
</dbReference>
<dbReference type="GO" id="GO:0009037">
    <property type="term" value="F:tyrosine-based site-specific recombinase activity"/>
    <property type="evidence" value="ECO:0007669"/>
    <property type="project" value="UniProtKB-UniRule"/>
</dbReference>
<feature type="active site" evidence="9">
    <location>
        <position position="189"/>
    </location>
</feature>
<keyword evidence="13" id="KW-1185">Reference proteome</keyword>
<dbReference type="OrthoDB" id="9801717at2"/>
<sequence>MSEYAVKLPQFPSEILNSAASRFYEYLRVEKNYSQNTLNAYLLDLKSFFEFCLQEQIEIYQLESVDVRSYFAFLSKNQGLDRRTQSRKLSSLRTFYKVLLKDNLVPGNPILSVSFPKTRKQVPKNFRIEETESILEYEYENENASEILNVRDKAILEVLYSSGLRVFELVDATLVQLSADHTILKVLGKRRKERYVYLGKEAIQSLNEYLDVRPRFRPRSDEIFLNQKGNKLTTRGVRYILNERRKRMGWDKPITPHKFRHTFATDLLDAGADIRAVQELLGHSSLSTTQVYLSVSKEKIKEVYRKAHPHARLDKSK</sequence>
<evidence type="ECO:0000256" key="5">
    <source>
        <dbReference type="ARBA" id="ARBA00022908"/>
    </source>
</evidence>
<feature type="domain" description="Tyr recombinase" evidence="10">
    <location>
        <begin position="121"/>
        <end position="305"/>
    </location>
</feature>
<dbReference type="InterPro" id="IPR050090">
    <property type="entry name" value="Tyrosine_recombinase_XerCD"/>
</dbReference>
<dbReference type="AlphaFoldDB" id="A0A2M9XEJ5"/>
<dbReference type="Proteomes" id="UP000232196">
    <property type="component" value="Unassembled WGS sequence"/>
</dbReference>
<dbReference type="InterPro" id="IPR044068">
    <property type="entry name" value="CB"/>
</dbReference>
<keyword evidence="5 9" id="KW-0229">DNA integration</keyword>
<dbReference type="PANTHER" id="PTHR30349">
    <property type="entry name" value="PHAGE INTEGRASE-RELATED"/>
    <property type="match status" value="1"/>
</dbReference>
<evidence type="ECO:0000259" key="11">
    <source>
        <dbReference type="PROSITE" id="PS51900"/>
    </source>
</evidence>
<evidence type="ECO:0000256" key="8">
    <source>
        <dbReference type="ARBA" id="ARBA00023306"/>
    </source>
</evidence>
<comment type="similarity">
    <text evidence="9">Belongs to the 'phage' integrase family. XerC subfamily.</text>
</comment>
<reference evidence="12 13" key="1">
    <citation type="submission" date="2017-07" db="EMBL/GenBank/DDBJ databases">
        <title>Leptospira spp. isolated from tropical soils.</title>
        <authorList>
            <person name="Thibeaux R."/>
            <person name="Iraola G."/>
            <person name="Ferres I."/>
            <person name="Bierque E."/>
            <person name="Girault D."/>
            <person name="Soupe-Gilbert M.-E."/>
            <person name="Picardeau M."/>
            <person name="Goarant C."/>
        </authorList>
    </citation>
    <scope>NUCLEOTIDE SEQUENCE [LARGE SCALE GENOMIC DNA]</scope>
    <source>
        <strain evidence="12 13">MCA1-C-A1</strain>
    </source>
</reference>
<dbReference type="InterPro" id="IPR011010">
    <property type="entry name" value="DNA_brk_join_enz"/>
</dbReference>
<evidence type="ECO:0000313" key="13">
    <source>
        <dbReference type="Proteomes" id="UP000232196"/>
    </source>
</evidence>
<dbReference type="PROSITE" id="PS51898">
    <property type="entry name" value="TYR_RECOMBINASE"/>
    <property type="match status" value="1"/>
</dbReference>
<dbReference type="HAMAP" id="MF_01808">
    <property type="entry name" value="Recomb_XerC_XerD"/>
    <property type="match status" value="1"/>
</dbReference>
<dbReference type="InterPro" id="IPR023009">
    <property type="entry name" value="Tyrosine_recombinase_XerC/XerD"/>
</dbReference>
<comment type="caution">
    <text evidence="12">The sequence shown here is derived from an EMBL/GenBank/DDBJ whole genome shotgun (WGS) entry which is preliminary data.</text>
</comment>
<dbReference type="GO" id="GO:0005737">
    <property type="term" value="C:cytoplasm"/>
    <property type="evidence" value="ECO:0007669"/>
    <property type="project" value="UniProtKB-SubCell"/>
</dbReference>
<dbReference type="InterPro" id="IPR010998">
    <property type="entry name" value="Integrase_recombinase_N"/>
</dbReference>
<keyword evidence="3 9" id="KW-0132">Cell division</keyword>
<dbReference type="EMBL" id="NPDN01000003">
    <property type="protein sequence ID" value="PJZ26002.1"/>
    <property type="molecule type" value="Genomic_DNA"/>
</dbReference>
<feature type="active site" evidence="9">
    <location>
        <position position="165"/>
    </location>
</feature>
<dbReference type="GO" id="GO:0003677">
    <property type="term" value="F:DNA binding"/>
    <property type="evidence" value="ECO:0007669"/>
    <property type="project" value="UniProtKB-UniRule"/>
</dbReference>
<organism evidence="12 13">
    <name type="scientific">Leptospira hartskeerlii</name>
    <dbReference type="NCBI Taxonomy" id="2023177"/>
    <lineage>
        <taxon>Bacteria</taxon>
        <taxon>Pseudomonadati</taxon>
        <taxon>Spirochaetota</taxon>
        <taxon>Spirochaetia</taxon>
        <taxon>Leptospirales</taxon>
        <taxon>Leptospiraceae</taxon>
        <taxon>Leptospira</taxon>
    </lineage>
</organism>
<accession>A0A2M9XEJ5</accession>
<dbReference type="GO" id="GO:0051301">
    <property type="term" value="P:cell division"/>
    <property type="evidence" value="ECO:0007669"/>
    <property type="project" value="UniProtKB-KW"/>
</dbReference>
<dbReference type="GO" id="GO:0006313">
    <property type="term" value="P:DNA transposition"/>
    <property type="evidence" value="ECO:0007669"/>
    <property type="project" value="UniProtKB-UniRule"/>
</dbReference>
<name>A0A2M9XEJ5_9LEPT</name>
<keyword evidence="4 9" id="KW-0159">Chromosome partition</keyword>
<dbReference type="CDD" id="cd00798">
    <property type="entry name" value="INT_XerDC_C"/>
    <property type="match status" value="1"/>
</dbReference>
<comment type="subcellular location">
    <subcellularLocation>
        <location evidence="1 9">Cytoplasm</location>
    </subcellularLocation>
</comment>
<evidence type="ECO:0000256" key="6">
    <source>
        <dbReference type="ARBA" id="ARBA00023125"/>
    </source>
</evidence>
<dbReference type="PANTHER" id="PTHR30349:SF77">
    <property type="entry name" value="TYROSINE RECOMBINASE XERC"/>
    <property type="match status" value="1"/>
</dbReference>
<keyword evidence="8 9" id="KW-0131">Cell cycle</keyword>
<gene>
    <name evidence="9" type="primary">xerC</name>
    <name evidence="12" type="ORF">CH357_05725</name>
</gene>
<dbReference type="PROSITE" id="PS51900">
    <property type="entry name" value="CB"/>
    <property type="match status" value="1"/>
</dbReference>
<evidence type="ECO:0000313" key="12">
    <source>
        <dbReference type="EMBL" id="PJZ26002.1"/>
    </source>
</evidence>
<feature type="active site" evidence="9">
    <location>
        <position position="260"/>
    </location>
</feature>
<keyword evidence="2 9" id="KW-0963">Cytoplasm</keyword>
<dbReference type="Gene3D" id="1.10.150.130">
    <property type="match status" value="1"/>
</dbReference>
<dbReference type="InterPro" id="IPR002104">
    <property type="entry name" value="Integrase_catalytic"/>
</dbReference>
<evidence type="ECO:0000256" key="2">
    <source>
        <dbReference type="ARBA" id="ARBA00022490"/>
    </source>
</evidence>